<feature type="compositionally biased region" description="Low complexity" evidence="1">
    <location>
        <begin position="37"/>
        <end position="66"/>
    </location>
</feature>
<dbReference type="Proteomes" id="UP000007963">
    <property type="component" value="Unassembled WGS sequence"/>
</dbReference>
<evidence type="ECO:0000256" key="1">
    <source>
        <dbReference type="SAM" id="MobiDB-lite"/>
    </source>
</evidence>
<gene>
    <name evidence="2" type="ORF">ATEG_05824</name>
</gene>
<accession>Q0CKG0</accession>
<sequence>MCFVEFDDEKPCIRVTEFRPQPLRISIPGPPRRRRSSNSSSSSSSGSSSSSSSSASSTTSNSHSTTIVHPPRRLRRRFSDHYCYRDPLPCPPPERSYTTITRTRTRQREEFVPIRTSRPRRWKWVDIWERDDPARYVEYVEPDEWSPPRRIVEEVEYISRR</sequence>
<proteinExistence type="predicted"/>
<dbReference type="EMBL" id="CH476601">
    <property type="protein sequence ID" value="EAU33585.1"/>
    <property type="molecule type" value="Genomic_DNA"/>
</dbReference>
<dbReference type="RefSeq" id="XP_001215002.1">
    <property type="nucleotide sequence ID" value="XM_001215002.1"/>
</dbReference>
<name>Q0CKG0_ASPTN</name>
<dbReference type="HOGENOM" id="CLU_1643351_0_0_1"/>
<dbReference type="OrthoDB" id="10359460at2759"/>
<feature type="region of interest" description="Disordered" evidence="1">
    <location>
        <begin position="17"/>
        <end position="73"/>
    </location>
</feature>
<dbReference type="GeneID" id="4321462"/>
<dbReference type="AlphaFoldDB" id="Q0CKG0"/>
<protein>
    <submittedName>
        <fullName evidence="2">Uncharacterized protein</fullName>
    </submittedName>
</protein>
<dbReference type="VEuPathDB" id="FungiDB:ATEG_05824"/>
<reference evidence="3" key="1">
    <citation type="submission" date="2005-09" db="EMBL/GenBank/DDBJ databases">
        <title>Annotation of the Aspergillus terreus NIH2624 genome.</title>
        <authorList>
            <person name="Birren B.W."/>
            <person name="Lander E.S."/>
            <person name="Galagan J.E."/>
            <person name="Nusbaum C."/>
            <person name="Devon K."/>
            <person name="Henn M."/>
            <person name="Ma L.-J."/>
            <person name="Jaffe D.B."/>
            <person name="Butler J."/>
            <person name="Alvarez P."/>
            <person name="Gnerre S."/>
            <person name="Grabherr M."/>
            <person name="Kleber M."/>
            <person name="Mauceli E.W."/>
            <person name="Brockman W."/>
            <person name="Rounsley S."/>
            <person name="Young S.K."/>
            <person name="LaButti K."/>
            <person name="Pushparaj V."/>
            <person name="DeCaprio D."/>
            <person name="Crawford M."/>
            <person name="Koehrsen M."/>
            <person name="Engels R."/>
            <person name="Montgomery P."/>
            <person name="Pearson M."/>
            <person name="Howarth C."/>
            <person name="Larson L."/>
            <person name="Luoma S."/>
            <person name="White J."/>
            <person name="Alvarado L."/>
            <person name="Kodira C.D."/>
            <person name="Zeng Q."/>
            <person name="Oleary S."/>
            <person name="Yandava C."/>
            <person name="Denning D.W."/>
            <person name="Nierman W.C."/>
            <person name="Milne T."/>
            <person name="Madden K."/>
        </authorList>
    </citation>
    <scope>NUCLEOTIDE SEQUENCE [LARGE SCALE GENOMIC DNA]</scope>
    <source>
        <strain evidence="3">NIH 2624 / FGSC A1156</strain>
    </source>
</reference>
<dbReference type="OMA" id="YVEPDEW"/>
<evidence type="ECO:0000313" key="3">
    <source>
        <dbReference type="Proteomes" id="UP000007963"/>
    </source>
</evidence>
<evidence type="ECO:0000313" key="2">
    <source>
        <dbReference type="EMBL" id="EAU33585.1"/>
    </source>
</evidence>
<organism evidence="2 3">
    <name type="scientific">Aspergillus terreus (strain NIH 2624 / FGSC A1156)</name>
    <dbReference type="NCBI Taxonomy" id="341663"/>
    <lineage>
        <taxon>Eukaryota</taxon>
        <taxon>Fungi</taxon>
        <taxon>Dikarya</taxon>
        <taxon>Ascomycota</taxon>
        <taxon>Pezizomycotina</taxon>
        <taxon>Eurotiomycetes</taxon>
        <taxon>Eurotiomycetidae</taxon>
        <taxon>Eurotiales</taxon>
        <taxon>Aspergillaceae</taxon>
        <taxon>Aspergillus</taxon>
        <taxon>Aspergillus subgen. Circumdati</taxon>
    </lineage>
</organism>